<reference evidence="1 2" key="1">
    <citation type="submission" date="2017-07" db="EMBL/GenBank/DDBJ databases">
        <authorList>
            <person name="Talla V."/>
            <person name="Backstrom N."/>
        </authorList>
    </citation>
    <scope>NUCLEOTIDE SEQUENCE [LARGE SCALE GENOMIC DNA]</scope>
</reference>
<gene>
    <name evidence="1" type="ORF">LSINAPIS_LOCUS5305</name>
</gene>
<protein>
    <submittedName>
        <fullName evidence="1">Uncharacterized protein</fullName>
    </submittedName>
</protein>
<dbReference type="Proteomes" id="UP000324832">
    <property type="component" value="Unassembled WGS sequence"/>
</dbReference>
<sequence>MYYPTPTSSIIEFDEYMYDVNDVNHPTPWTMQPLVYYAQVEREIFGKCENNADDASDTDFAKWLDIKYREFEDTQGHLNASSHAVVDSSNNRRCRRCINNNYKGDVGLR</sequence>
<name>A0A5E4Q6T9_9NEOP</name>
<keyword evidence="2" id="KW-1185">Reference proteome</keyword>
<accession>A0A5E4Q6T9</accession>
<dbReference type="EMBL" id="FZQP02001493">
    <property type="protein sequence ID" value="VVC93021.1"/>
    <property type="molecule type" value="Genomic_DNA"/>
</dbReference>
<evidence type="ECO:0000313" key="2">
    <source>
        <dbReference type="Proteomes" id="UP000324832"/>
    </source>
</evidence>
<evidence type="ECO:0000313" key="1">
    <source>
        <dbReference type="EMBL" id="VVC93021.1"/>
    </source>
</evidence>
<dbReference type="AlphaFoldDB" id="A0A5E4Q6T9"/>
<organism evidence="1 2">
    <name type="scientific">Leptidea sinapis</name>
    <dbReference type="NCBI Taxonomy" id="189913"/>
    <lineage>
        <taxon>Eukaryota</taxon>
        <taxon>Metazoa</taxon>
        <taxon>Ecdysozoa</taxon>
        <taxon>Arthropoda</taxon>
        <taxon>Hexapoda</taxon>
        <taxon>Insecta</taxon>
        <taxon>Pterygota</taxon>
        <taxon>Neoptera</taxon>
        <taxon>Endopterygota</taxon>
        <taxon>Lepidoptera</taxon>
        <taxon>Glossata</taxon>
        <taxon>Ditrysia</taxon>
        <taxon>Papilionoidea</taxon>
        <taxon>Pieridae</taxon>
        <taxon>Dismorphiinae</taxon>
        <taxon>Leptidea</taxon>
    </lineage>
</organism>
<proteinExistence type="predicted"/>